<gene>
    <name evidence="1" type="ORF">PYCCODRAFT_1426209</name>
</gene>
<protein>
    <submittedName>
        <fullName evidence="1">Uncharacterized protein</fullName>
    </submittedName>
</protein>
<reference evidence="1 2" key="1">
    <citation type="journal article" date="2015" name="Biotechnol. Biofuels">
        <title>Enhanced degradation of softwood versus hardwood by the white-rot fungus Pycnoporus coccineus.</title>
        <authorList>
            <person name="Couturier M."/>
            <person name="Navarro D."/>
            <person name="Chevret D."/>
            <person name="Henrissat B."/>
            <person name="Piumi F."/>
            <person name="Ruiz-Duenas F.J."/>
            <person name="Martinez A.T."/>
            <person name="Grigoriev I.V."/>
            <person name="Riley R."/>
            <person name="Lipzen A."/>
            <person name="Berrin J.G."/>
            <person name="Master E.R."/>
            <person name="Rosso M.N."/>
        </authorList>
    </citation>
    <scope>NUCLEOTIDE SEQUENCE [LARGE SCALE GENOMIC DNA]</scope>
    <source>
        <strain evidence="1 2">BRFM310</strain>
    </source>
</reference>
<name>A0A1Y2IIN9_TRAC3</name>
<dbReference type="STRING" id="1353009.A0A1Y2IIN9"/>
<keyword evidence="2" id="KW-1185">Reference proteome</keyword>
<sequence length="136" mass="14891">MKARGVVGVLKTIGPLVEHPARTVTPVQSPALPNTCSLSRTIPPNLSFPPPSSFLTNMGGGARYPYPKEVWSPAGGWWTRPSNWKTNTAIAFAGILAVAYGVFTVSADKERRLVQPIRPIPSMKWTKEYKEQKESA</sequence>
<proteinExistence type="predicted"/>
<dbReference type="Proteomes" id="UP000193067">
    <property type="component" value="Unassembled WGS sequence"/>
</dbReference>
<organism evidence="1 2">
    <name type="scientific">Trametes coccinea (strain BRFM310)</name>
    <name type="common">Pycnoporus coccineus</name>
    <dbReference type="NCBI Taxonomy" id="1353009"/>
    <lineage>
        <taxon>Eukaryota</taxon>
        <taxon>Fungi</taxon>
        <taxon>Dikarya</taxon>
        <taxon>Basidiomycota</taxon>
        <taxon>Agaricomycotina</taxon>
        <taxon>Agaricomycetes</taxon>
        <taxon>Polyporales</taxon>
        <taxon>Polyporaceae</taxon>
        <taxon>Trametes</taxon>
    </lineage>
</organism>
<evidence type="ECO:0000313" key="1">
    <source>
        <dbReference type="EMBL" id="OSD01029.1"/>
    </source>
</evidence>
<dbReference type="OrthoDB" id="2100988at2759"/>
<dbReference type="PANTHER" id="PTHR34286:SF1">
    <property type="entry name" value="TRANSMEMBRANE PROTEIN"/>
    <property type="match status" value="1"/>
</dbReference>
<dbReference type="EMBL" id="KZ084114">
    <property type="protein sequence ID" value="OSD01029.1"/>
    <property type="molecule type" value="Genomic_DNA"/>
</dbReference>
<evidence type="ECO:0000313" key="2">
    <source>
        <dbReference type="Proteomes" id="UP000193067"/>
    </source>
</evidence>
<dbReference type="AlphaFoldDB" id="A0A1Y2IIN9"/>
<dbReference type="PANTHER" id="PTHR34286">
    <property type="entry name" value="TRANSMEMBRANE PROTEIN"/>
    <property type="match status" value="1"/>
</dbReference>
<accession>A0A1Y2IIN9</accession>